<sequence length="911" mass="106092">MNNNSFINNEYMKSFDKYSLNSTQRFNRHLVQEYSPNMINFNYKQQTNSQNTQERIMGYNYPALNFNRDVNINSTHPMHNLNNNGNFNQGQPMGYYQKGINHQMQPMFQSSSYMNNILPQQTHNMNSFNGTPFSQTESFCPTIIPSVQTEAPKPTLLIPNINAVKKKAPVDPIDGKNVNTKYKKPNRIFIACTRCHKSKVRCSQLSDEEIAMLPEEHIKHMVQIMGVPNNIADPFNKSINKTSIKKGINYPCKRCYKADKVCVYDHSRIGRGRKPKKYIQSGVDVNDVRIDSSLNDQPRTPAIALESQIASSLESNTFKYVTEMKKQQEKLFEFEHETKCDLQDYHLKEFMTISKTVTENMRLQLTRCQGQPRKMKFKLINESLNDENVMDKFDLIKLGLLTEDECHKLFELFRSELLVLPQMKSMLAILFKMDCITFKQKHPKLFNTIIAASLLVDKSHTEDSKEINDKSYLITNTVMQMLLYYGDKKKLRTIEMFMCINIMIIWDTMGLIVKWDELSELMDIFRDYLNFTIESKIPIQDFVQGNIELSLDYDMSSVSLKDLVLNKKSNDKKIDPLGNMLLTESKYLDIPCMAVILEMSAFHLDDLMNGSSANQLIAQISKVPVRDSTLHSYSEALRNSTSIYHQNLHIMATMTHLFMDIMDSNQKYKGKLFEDLRNTDFFDVVDSQVNSINAYVYLIPIDNKRLRLCLHSMKAQVLECVTESLLLSYAQVKDDFKKTELFFKSIDDQTMQKIYEIVKYSKDCIKELDGVHDGALKLLPNCYLARLSVCFEMILKLVKFSLTNTKRFEDLISKVFEFSLKNVAMTYRCSDILKTYPSNFFIMRLQHLYTHAYMVLIEYVNEGIQNGKFYINKSDEKLTKLLKQFNTCFKNNSHFKNKLSEYSDFFFKTLD</sequence>
<dbReference type="GO" id="GO:0000981">
    <property type="term" value="F:DNA-binding transcription factor activity, RNA polymerase II-specific"/>
    <property type="evidence" value="ECO:0007669"/>
    <property type="project" value="InterPro"/>
</dbReference>
<keyword evidence="2" id="KW-0805">Transcription regulation</keyword>
<keyword evidence="5" id="KW-0539">Nucleus</keyword>
<evidence type="ECO:0000256" key="3">
    <source>
        <dbReference type="ARBA" id="ARBA00023125"/>
    </source>
</evidence>
<gene>
    <name evidence="6" type="ORF">HGUI_03924</name>
</gene>
<evidence type="ECO:0000256" key="5">
    <source>
        <dbReference type="ARBA" id="ARBA00023242"/>
    </source>
</evidence>
<evidence type="ECO:0000313" key="6">
    <source>
        <dbReference type="EMBL" id="SGZ41723.1"/>
    </source>
</evidence>
<dbReference type="VEuPathDB" id="FungiDB:HGUI_03924"/>
<evidence type="ECO:0000313" key="7">
    <source>
        <dbReference type="Proteomes" id="UP000183365"/>
    </source>
</evidence>
<accession>A0A1L0B997</accession>
<dbReference type="Proteomes" id="UP000183365">
    <property type="component" value="Unassembled WGS sequence"/>
</dbReference>
<proteinExistence type="predicted"/>
<dbReference type="InterPro" id="IPR001138">
    <property type="entry name" value="Zn2Cys6_DnaBD"/>
</dbReference>
<dbReference type="GO" id="GO:0000976">
    <property type="term" value="F:transcription cis-regulatory region binding"/>
    <property type="evidence" value="ECO:0007669"/>
    <property type="project" value="TreeGrafter"/>
</dbReference>
<dbReference type="CDD" id="cd00067">
    <property type="entry name" value="GAL4"/>
    <property type="match status" value="1"/>
</dbReference>
<keyword evidence="4" id="KW-0804">Transcription</keyword>
<evidence type="ECO:0000256" key="1">
    <source>
        <dbReference type="ARBA" id="ARBA00004123"/>
    </source>
</evidence>
<comment type="subcellular location">
    <subcellularLocation>
        <location evidence="1">Nucleus</location>
    </subcellularLocation>
</comment>
<dbReference type="EMBL" id="FQNF01000138">
    <property type="protein sequence ID" value="SGZ41723.1"/>
    <property type="molecule type" value="Genomic_DNA"/>
</dbReference>
<dbReference type="GO" id="GO:0005634">
    <property type="term" value="C:nucleus"/>
    <property type="evidence" value="ECO:0007669"/>
    <property type="project" value="UniProtKB-SubCell"/>
</dbReference>
<keyword evidence="3" id="KW-0238">DNA-binding</keyword>
<dbReference type="AlphaFoldDB" id="A0A1L0B997"/>
<reference evidence="7" key="1">
    <citation type="submission" date="2016-11" db="EMBL/GenBank/DDBJ databases">
        <authorList>
            <person name="Guldener U."/>
        </authorList>
    </citation>
    <scope>NUCLEOTIDE SEQUENCE [LARGE SCALE GENOMIC DNA]</scope>
</reference>
<organism evidence="6 7">
    <name type="scientific">Hanseniaspora guilliermondii</name>
    <dbReference type="NCBI Taxonomy" id="56406"/>
    <lineage>
        <taxon>Eukaryota</taxon>
        <taxon>Fungi</taxon>
        <taxon>Dikarya</taxon>
        <taxon>Ascomycota</taxon>
        <taxon>Saccharomycotina</taxon>
        <taxon>Saccharomycetes</taxon>
        <taxon>Saccharomycodales</taxon>
        <taxon>Saccharomycodaceae</taxon>
        <taxon>Hanseniaspora</taxon>
    </lineage>
</organism>
<name>A0A1L0B997_9ASCO</name>
<protein>
    <recommendedName>
        <fullName evidence="8">Zn(2)-C6 fungal-type domain-containing protein</fullName>
    </recommendedName>
</protein>
<keyword evidence="7" id="KW-1185">Reference proteome</keyword>
<dbReference type="GO" id="GO:0008270">
    <property type="term" value="F:zinc ion binding"/>
    <property type="evidence" value="ECO:0007669"/>
    <property type="project" value="InterPro"/>
</dbReference>
<evidence type="ECO:0000256" key="2">
    <source>
        <dbReference type="ARBA" id="ARBA00023015"/>
    </source>
</evidence>
<dbReference type="OrthoDB" id="3971759at2759"/>
<dbReference type="PANTHER" id="PTHR31845">
    <property type="entry name" value="FINGER DOMAIN PROTEIN, PUTATIVE-RELATED"/>
    <property type="match status" value="1"/>
</dbReference>
<dbReference type="PANTHER" id="PTHR31845:SF10">
    <property type="entry name" value="ZN(II)2CYS6 TRANSCRIPTION FACTOR (EUROFUNG)"/>
    <property type="match status" value="1"/>
</dbReference>
<dbReference type="InterPro" id="IPR051089">
    <property type="entry name" value="prtT"/>
</dbReference>
<evidence type="ECO:0008006" key="8">
    <source>
        <dbReference type="Google" id="ProtNLM"/>
    </source>
</evidence>
<evidence type="ECO:0000256" key="4">
    <source>
        <dbReference type="ARBA" id="ARBA00023163"/>
    </source>
</evidence>